<reference evidence="2" key="1">
    <citation type="submission" date="2021-03" db="EMBL/GenBank/DDBJ databases">
        <authorList>
            <person name="Bekaert M."/>
        </authorList>
    </citation>
    <scope>NUCLEOTIDE SEQUENCE</scope>
</reference>
<evidence type="ECO:0000313" key="2">
    <source>
        <dbReference type="EMBL" id="CAG2224403.1"/>
    </source>
</evidence>
<organism evidence="2 3">
    <name type="scientific">Mytilus edulis</name>
    <name type="common">Blue mussel</name>
    <dbReference type="NCBI Taxonomy" id="6550"/>
    <lineage>
        <taxon>Eukaryota</taxon>
        <taxon>Metazoa</taxon>
        <taxon>Spiralia</taxon>
        <taxon>Lophotrochozoa</taxon>
        <taxon>Mollusca</taxon>
        <taxon>Bivalvia</taxon>
        <taxon>Autobranchia</taxon>
        <taxon>Pteriomorphia</taxon>
        <taxon>Mytilida</taxon>
        <taxon>Mytiloidea</taxon>
        <taxon>Mytilidae</taxon>
        <taxon>Mytilinae</taxon>
        <taxon>Mytilus</taxon>
    </lineage>
</organism>
<feature type="region of interest" description="Disordered" evidence="1">
    <location>
        <begin position="37"/>
        <end position="101"/>
    </location>
</feature>
<name>A0A8S3T0D8_MYTED</name>
<feature type="compositionally biased region" description="Low complexity" evidence="1">
    <location>
        <begin position="43"/>
        <end position="95"/>
    </location>
</feature>
<evidence type="ECO:0000313" key="3">
    <source>
        <dbReference type="Proteomes" id="UP000683360"/>
    </source>
</evidence>
<dbReference type="AlphaFoldDB" id="A0A8S3T0D8"/>
<evidence type="ECO:0000256" key="1">
    <source>
        <dbReference type="SAM" id="MobiDB-lite"/>
    </source>
</evidence>
<dbReference type="Proteomes" id="UP000683360">
    <property type="component" value="Unassembled WGS sequence"/>
</dbReference>
<protein>
    <submittedName>
        <fullName evidence="2">Uncharacterized protein</fullName>
    </submittedName>
</protein>
<dbReference type="OrthoDB" id="6039833at2759"/>
<dbReference type="EMBL" id="CAJPWZ010001804">
    <property type="protein sequence ID" value="CAG2224403.1"/>
    <property type="molecule type" value="Genomic_DNA"/>
</dbReference>
<accession>A0A8S3T0D8</accession>
<proteinExistence type="predicted"/>
<keyword evidence="3" id="KW-1185">Reference proteome</keyword>
<comment type="caution">
    <text evidence="2">The sequence shown here is derived from an EMBL/GenBank/DDBJ whole genome shotgun (WGS) entry which is preliminary data.</text>
</comment>
<gene>
    <name evidence="2" type="ORF">MEDL_37601</name>
</gene>
<sequence length="170" mass="18597">MHVSLTVCNPAPVNCLTGITIDSQGCPVCNLNGNGQNAPGMGPSTQATISTPPTPQASTTPTKAQLTTTQAPLYSTSATHQAVTSSSSTTSQRPSSSRHRCRNSGHWLELYNNTWVTGESFTNTYDIPNDHIEVNTNDTFGRLRIYRQYNIFENQRCSNKKVFVCEIQVI</sequence>